<dbReference type="Proteomes" id="UP001642487">
    <property type="component" value="Chromosome 1"/>
</dbReference>
<organism evidence="3 4">
    <name type="scientific">Citrullus colocynthis</name>
    <name type="common">colocynth</name>
    <dbReference type="NCBI Taxonomy" id="252529"/>
    <lineage>
        <taxon>Eukaryota</taxon>
        <taxon>Viridiplantae</taxon>
        <taxon>Streptophyta</taxon>
        <taxon>Embryophyta</taxon>
        <taxon>Tracheophyta</taxon>
        <taxon>Spermatophyta</taxon>
        <taxon>Magnoliopsida</taxon>
        <taxon>eudicotyledons</taxon>
        <taxon>Gunneridae</taxon>
        <taxon>Pentapetalae</taxon>
        <taxon>rosids</taxon>
        <taxon>fabids</taxon>
        <taxon>Cucurbitales</taxon>
        <taxon>Cucurbitaceae</taxon>
        <taxon>Benincaseae</taxon>
        <taxon>Citrullus</taxon>
    </lineage>
</organism>
<gene>
    <name evidence="3" type="ORF">CITCOLO1_LOCUS1398</name>
</gene>
<evidence type="ECO:0000313" key="4">
    <source>
        <dbReference type="Proteomes" id="UP001642487"/>
    </source>
</evidence>
<dbReference type="Gene3D" id="1.10.10.1890">
    <property type="entry name" value="Ska1 microtubule binding domain-like"/>
    <property type="match status" value="1"/>
</dbReference>
<proteinExistence type="inferred from homology"/>
<name>A0ABP0XNR0_9ROSI</name>
<feature type="coiled-coil region" evidence="2">
    <location>
        <begin position="42"/>
        <end position="69"/>
    </location>
</feature>
<evidence type="ECO:0008006" key="5">
    <source>
        <dbReference type="Google" id="ProtNLM"/>
    </source>
</evidence>
<evidence type="ECO:0000256" key="2">
    <source>
        <dbReference type="SAM" id="Coils"/>
    </source>
</evidence>
<sequence length="374" mass="41539">MDSKEAGSLLDNLIAAFNGRIAELQDLVIARNMYPASCLPDLSAVDASLKAMELQVQAIKNQLREEAEAIPKAKKLIEASLKQQKRLESISLHVPSYYQILPERVSALNLNTSLCSEAKKSGTEFGSREAESVISILPKEKKGSSSPLWYITTDELNSLSSYMRGRLTVDKVNAAVNDMATYAEANAQLIVVPKKKLAENLWEKALELRDIAATDAVKGKYFFLETDMRGPSLKLDNTGKAILTVLRHLGRISETRIGHQRSSLYERESTIYNSNNPFLKDSSSEAYISIVWRSLVHIILSTLPSTLLTLSLGVVLRTDNVDFLYHDLVNVQVVSSDVIFDLARLMDNVGFLWSFSTLLSCHAARPVTISFQPD</sequence>
<dbReference type="InterPro" id="IPR009829">
    <property type="entry name" value="SKA1"/>
</dbReference>
<dbReference type="PANTHER" id="PTHR28573">
    <property type="entry name" value="SPINDLE AND KINETOCHORE-ASSOCIATED PROTEIN 1"/>
    <property type="match status" value="1"/>
</dbReference>
<accession>A0ABP0XNR0</accession>
<dbReference type="Pfam" id="PF07160">
    <property type="entry name" value="SKA1"/>
    <property type="match status" value="1"/>
</dbReference>
<comment type="similarity">
    <text evidence="1">Belongs to the SKA1 family.</text>
</comment>
<evidence type="ECO:0000313" key="3">
    <source>
        <dbReference type="EMBL" id="CAK9309799.1"/>
    </source>
</evidence>
<dbReference type="PANTHER" id="PTHR28573:SF1">
    <property type="entry name" value="SPINDLE AND KINETOCHORE-ASSOCIATED PROTEIN 1"/>
    <property type="match status" value="1"/>
</dbReference>
<protein>
    <recommendedName>
        <fullName evidence="5">Spindle and kinetochore-associated protein 1 homolog</fullName>
    </recommendedName>
</protein>
<dbReference type="InterPro" id="IPR042031">
    <property type="entry name" value="SKA1_MBD_sf"/>
</dbReference>
<keyword evidence="4" id="KW-1185">Reference proteome</keyword>
<keyword evidence="2" id="KW-0175">Coiled coil</keyword>
<evidence type="ECO:0000256" key="1">
    <source>
        <dbReference type="ARBA" id="ARBA00006836"/>
    </source>
</evidence>
<reference evidence="3 4" key="1">
    <citation type="submission" date="2024-03" db="EMBL/GenBank/DDBJ databases">
        <authorList>
            <person name="Gkanogiannis A."/>
            <person name="Becerra Lopez-Lavalle L."/>
        </authorList>
    </citation>
    <scope>NUCLEOTIDE SEQUENCE [LARGE SCALE GENOMIC DNA]</scope>
</reference>
<dbReference type="EMBL" id="OZ021735">
    <property type="protein sequence ID" value="CAK9309799.1"/>
    <property type="molecule type" value="Genomic_DNA"/>
</dbReference>